<name>A0ABN9SZQ1_9DINO</name>
<reference evidence="1" key="1">
    <citation type="submission" date="2023-10" db="EMBL/GenBank/DDBJ databases">
        <authorList>
            <person name="Chen Y."/>
            <person name="Shah S."/>
            <person name="Dougan E. K."/>
            <person name="Thang M."/>
            <person name="Chan C."/>
        </authorList>
    </citation>
    <scope>NUCLEOTIDE SEQUENCE [LARGE SCALE GENOMIC DNA]</scope>
</reference>
<sequence>DFSWDFRNCLHFLFREHFQWACDEQRFDAQVVRVIGGNVRSSKADGEAWRRSALAGSFARRFSAGGHRVRIAAESGEVAG</sequence>
<accession>A0ABN9SZQ1</accession>
<feature type="non-terminal residue" evidence="1">
    <location>
        <position position="1"/>
    </location>
</feature>
<evidence type="ECO:0000313" key="2">
    <source>
        <dbReference type="Proteomes" id="UP001189429"/>
    </source>
</evidence>
<organism evidence="1 2">
    <name type="scientific">Prorocentrum cordatum</name>
    <dbReference type="NCBI Taxonomy" id="2364126"/>
    <lineage>
        <taxon>Eukaryota</taxon>
        <taxon>Sar</taxon>
        <taxon>Alveolata</taxon>
        <taxon>Dinophyceae</taxon>
        <taxon>Prorocentrales</taxon>
        <taxon>Prorocentraceae</taxon>
        <taxon>Prorocentrum</taxon>
    </lineage>
</organism>
<feature type="non-terminal residue" evidence="1">
    <location>
        <position position="80"/>
    </location>
</feature>
<gene>
    <name evidence="1" type="ORF">PCOR1329_LOCUS34126</name>
</gene>
<dbReference type="EMBL" id="CAUYUJ010014198">
    <property type="protein sequence ID" value="CAK0838100.1"/>
    <property type="molecule type" value="Genomic_DNA"/>
</dbReference>
<dbReference type="Proteomes" id="UP001189429">
    <property type="component" value="Unassembled WGS sequence"/>
</dbReference>
<keyword evidence="2" id="KW-1185">Reference proteome</keyword>
<protein>
    <submittedName>
        <fullName evidence="1">Uncharacterized protein</fullName>
    </submittedName>
</protein>
<evidence type="ECO:0000313" key="1">
    <source>
        <dbReference type="EMBL" id="CAK0838100.1"/>
    </source>
</evidence>
<proteinExistence type="predicted"/>
<comment type="caution">
    <text evidence="1">The sequence shown here is derived from an EMBL/GenBank/DDBJ whole genome shotgun (WGS) entry which is preliminary data.</text>
</comment>